<dbReference type="GO" id="GO:0060320">
    <property type="term" value="P:rejection of self pollen"/>
    <property type="evidence" value="ECO:0007669"/>
    <property type="project" value="UniProtKB-KW"/>
</dbReference>
<evidence type="ECO:0000256" key="4">
    <source>
        <dbReference type="ARBA" id="ARBA00022525"/>
    </source>
</evidence>
<evidence type="ECO:0000256" key="2">
    <source>
        <dbReference type="ARBA" id="ARBA00005581"/>
    </source>
</evidence>
<organism evidence="7 8">
    <name type="scientific">Phtheirospermum japonicum</name>
    <dbReference type="NCBI Taxonomy" id="374723"/>
    <lineage>
        <taxon>Eukaryota</taxon>
        <taxon>Viridiplantae</taxon>
        <taxon>Streptophyta</taxon>
        <taxon>Embryophyta</taxon>
        <taxon>Tracheophyta</taxon>
        <taxon>Spermatophyta</taxon>
        <taxon>Magnoliopsida</taxon>
        <taxon>eudicotyledons</taxon>
        <taxon>Gunneridae</taxon>
        <taxon>Pentapetalae</taxon>
        <taxon>asterids</taxon>
        <taxon>lamiids</taxon>
        <taxon>Lamiales</taxon>
        <taxon>Orobanchaceae</taxon>
        <taxon>Orobanchaceae incertae sedis</taxon>
        <taxon>Phtheirospermum</taxon>
    </lineage>
</organism>
<keyword evidence="3 6" id="KW-0713">Self-incompatibility</keyword>
<proteinExistence type="inferred from homology"/>
<evidence type="ECO:0000256" key="6">
    <source>
        <dbReference type="RuleBase" id="RU367044"/>
    </source>
</evidence>
<evidence type="ECO:0000256" key="1">
    <source>
        <dbReference type="ARBA" id="ARBA00004613"/>
    </source>
</evidence>
<comment type="similarity">
    <text evidence="2 6">Belongs to the plant self-incompatibility (S1) protein family.</text>
</comment>
<keyword evidence="4 6" id="KW-0964">Secreted</keyword>
<accession>A0A830C3E9</accession>
<sequence length="134" mass="15651">MSHTTMKILFLMFLAVLTIFQTAHTCSIVTSEVKIHVINSLPPMSTMRVHCASGDDELGYHNLSVNEQFQWGFCPAPRTLFFCHLWWGSKQRSFDVFATKLIKRTYDNYYWVAASDGIYLSNDYKSFTKKFDWQ</sequence>
<comment type="subcellular location">
    <subcellularLocation>
        <location evidence="1 6">Secreted</location>
    </subcellularLocation>
</comment>
<dbReference type="AlphaFoldDB" id="A0A830C3E9"/>
<dbReference type="OrthoDB" id="1727555at2759"/>
<evidence type="ECO:0000313" key="7">
    <source>
        <dbReference type="EMBL" id="GFP88791.1"/>
    </source>
</evidence>
<dbReference type="InterPro" id="IPR010264">
    <property type="entry name" value="Self-incomp_S1"/>
</dbReference>
<feature type="chain" id="PRO_5033096162" description="S-protein homolog" evidence="6">
    <location>
        <begin position="26"/>
        <end position="134"/>
    </location>
</feature>
<comment type="caution">
    <text evidence="7">The sequence shown here is derived from an EMBL/GenBank/DDBJ whole genome shotgun (WGS) entry which is preliminary data.</text>
</comment>
<dbReference type="GO" id="GO:0005576">
    <property type="term" value="C:extracellular region"/>
    <property type="evidence" value="ECO:0007669"/>
    <property type="project" value="UniProtKB-SubCell"/>
</dbReference>
<dbReference type="PANTHER" id="PTHR31232:SF61">
    <property type="entry name" value="S-PROTEIN HOMOLOG"/>
    <property type="match status" value="1"/>
</dbReference>
<keyword evidence="5 6" id="KW-0732">Signal</keyword>
<dbReference type="Proteomes" id="UP000653305">
    <property type="component" value="Unassembled WGS sequence"/>
</dbReference>
<keyword evidence="8" id="KW-1185">Reference proteome</keyword>
<evidence type="ECO:0000256" key="3">
    <source>
        <dbReference type="ARBA" id="ARBA00022471"/>
    </source>
</evidence>
<dbReference type="PANTHER" id="PTHR31232">
    <property type="match status" value="1"/>
</dbReference>
<reference evidence="7" key="1">
    <citation type="submission" date="2020-07" db="EMBL/GenBank/DDBJ databases">
        <title>Ethylene signaling mediates host invasion by parasitic plants.</title>
        <authorList>
            <person name="Yoshida S."/>
        </authorList>
    </citation>
    <scope>NUCLEOTIDE SEQUENCE</scope>
    <source>
        <strain evidence="7">Okayama</strain>
    </source>
</reference>
<gene>
    <name evidence="7" type="ORF">PHJA_001022800</name>
</gene>
<evidence type="ECO:0000256" key="5">
    <source>
        <dbReference type="ARBA" id="ARBA00022729"/>
    </source>
</evidence>
<evidence type="ECO:0000313" key="8">
    <source>
        <dbReference type="Proteomes" id="UP000653305"/>
    </source>
</evidence>
<dbReference type="EMBL" id="BMAC01000173">
    <property type="protein sequence ID" value="GFP88791.1"/>
    <property type="molecule type" value="Genomic_DNA"/>
</dbReference>
<protein>
    <recommendedName>
        <fullName evidence="6">S-protein homolog</fullName>
    </recommendedName>
</protein>
<dbReference type="Pfam" id="PF05938">
    <property type="entry name" value="Self-incomp_S1"/>
    <property type="match status" value="1"/>
</dbReference>
<feature type="signal peptide" evidence="6">
    <location>
        <begin position="1"/>
        <end position="25"/>
    </location>
</feature>
<name>A0A830C3E9_9LAMI</name>